<feature type="domain" description="Tip attachment protein J" evidence="2">
    <location>
        <begin position="349"/>
        <end position="435"/>
    </location>
</feature>
<dbReference type="InterPro" id="IPR036844">
    <property type="entry name" value="Hint_dom_sf"/>
</dbReference>
<keyword evidence="4" id="KW-1185">Reference proteome</keyword>
<feature type="transmembrane region" description="Helical" evidence="1">
    <location>
        <begin position="35"/>
        <end position="59"/>
    </location>
</feature>
<keyword evidence="1" id="KW-1133">Transmembrane helix</keyword>
<dbReference type="InterPro" id="IPR032876">
    <property type="entry name" value="J_dom"/>
</dbReference>
<dbReference type="EMBL" id="CP010836">
    <property type="protein sequence ID" value="AJP72265.1"/>
    <property type="molecule type" value="Genomic_DNA"/>
</dbReference>
<dbReference type="Pfam" id="PF13550">
    <property type="entry name" value="Phage-tail_3"/>
    <property type="match status" value="1"/>
</dbReference>
<accession>A0A7U4J8L1</accession>
<name>A0A7U4J8L1_9SPHN</name>
<dbReference type="Proteomes" id="UP000032300">
    <property type="component" value="Chromosome"/>
</dbReference>
<dbReference type="SUPFAM" id="SSF51294">
    <property type="entry name" value="Hedgehog/intein (Hint) domain"/>
    <property type="match status" value="1"/>
</dbReference>
<dbReference type="GO" id="GO:0016539">
    <property type="term" value="P:intein-mediated protein splicing"/>
    <property type="evidence" value="ECO:0007669"/>
    <property type="project" value="InterPro"/>
</dbReference>
<dbReference type="KEGG" id="sphi:TS85_11390"/>
<keyword evidence="1" id="KW-0472">Membrane</keyword>
<evidence type="ECO:0000313" key="4">
    <source>
        <dbReference type="Proteomes" id="UP000032300"/>
    </source>
</evidence>
<dbReference type="Gene3D" id="2.170.16.10">
    <property type="entry name" value="Hedgehog/Intein (Hint) domain"/>
    <property type="match status" value="1"/>
</dbReference>
<reference evidence="3 4" key="1">
    <citation type="journal article" date="2015" name="Int. J. Syst. Evol. Microbiol.">
        <title>Sphingomonas hengshuiensis sp. nov., isolated from lake wetland.</title>
        <authorList>
            <person name="Wei S."/>
            <person name="Wang T."/>
            <person name="Liu H."/>
            <person name="Zhang C."/>
            <person name="Guo J."/>
            <person name="Wang Q."/>
            <person name="Liang K."/>
            <person name="Zhang Z."/>
        </authorList>
    </citation>
    <scope>NUCLEOTIDE SEQUENCE [LARGE SCALE GENOMIC DNA]</scope>
    <source>
        <strain evidence="3 4">WHSC-8</strain>
    </source>
</reference>
<evidence type="ECO:0000256" key="1">
    <source>
        <dbReference type="SAM" id="Phobius"/>
    </source>
</evidence>
<dbReference type="RefSeq" id="WP_044332257.1">
    <property type="nucleotide sequence ID" value="NZ_CP010836.1"/>
</dbReference>
<organism evidence="3 4">
    <name type="scientific">Sphingomonas hengshuiensis</name>
    <dbReference type="NCBI Taxonomy" id="1609977"/>
    <lineage>
        <taxon>Bacteria</taxon>
        <taxon>Pseudomonadati</taxon>
        <taxon>Pseudomonadota</taxon>
        <taxon>Alphaproteobacteria</taxon>
        <taxon>Sphingomonadales</taxon>
        <taxon>Sphingomonadaceae</taxon>
        <taxon>Sphingomonas</taxon>
    </lineage>
</organism>
<proteinExistence type="predicted"/>
<gene>
    <name evidence="3" type="ORF">TS85_11390</name>
</gene>
<evidence type="ECO:0000313" key="3">
    <source>
        <dbReference type="EMBL" id="AJP72265.1"/>
    </source>
</evidence>
<reference evidence="3 4" key="2">
    <citation type="submission" date="2015-02" db="EMBL/GenBank/DDBJ databases">
        <title>The complete genome of Sphingomonas hengshuiensis sp. WHSC-8 isolated from soil of Hengshui Lake.</title>
        <authorList>
            <person name="Wei S."/>
            <person name="Guo J."/>
            <person name="Su C."/>
            <person name="Wu R."/>
            <person name="Zhang Z."/>
            <person name="Liang K."/>
            <person name="Li H."/>
            <person name="Wang T."/>
            <person name="Liu H."/>
            <person name="Zhang C."/>
            <person name="Li Z."/>
            <person name="Wang Q."/>
            <person name="Meng J."/>
        </authorList>
    </citation>
    <scope>NUCLEOTIDE SEQUENCE [LARGE SCALE GENOMIC DNA]</scope>
    <source>
        <strain evidence="3 4">WHSC-8</strain>
    </source>
</reference>
<keyword evidence="1" id="KW-0812">Transmembrane</keyword>
<evidence type="ECO:0000259" key="2">
    <source>
        <dbReference type="Pfam" id="PF13550"/>
    </source>
</evidence>
<sequence>MGKVVKVVALIGLAVGATLLSPALGAALVKLGASIGIGISTAVATAIASVVVATVIGLAMQALAGTPSAAKPSPINFRQAVGNSWIVIGLRRVGGQLIFFHPRKSGKDHYRYFIFAAAGHRCAGHTGWYLNDEQVTVDGSGMVTSGPYANAAWLWFGRGQYDVDETPSGWRAETGGKWPVDHVGYGIGKIYAKFKMTDAVVEAGLPTISAIVQGTDEIRDPRTGDTGWTDLAVPAFYWWMQLPREEGGFGATDDEIPDDDLLAAWTNICDEDVPLAEGGTEKRYTFDALIETGSEPSKVRQTFELCCAATAADIGGVYHMRPGYWVGPSATLLERDLTAGFKLPLLGDPQQYATEVTGTYIDPASNYQSQPVPTRSVESDSIRQLNYDLAHISSHTRGQRILEIMLRRALCERRLSWPMNIQGMAITPMQVVQCDTQRYSLSNYAFVVDDWKLAQDFGIGLELREENEDVYSWTTAMELPKSGTATPEVAEPIPAAGTVQTAIANSYPVGLTITAADGGAITISNHTRRYTDGFADVAVTGATIASGLAAGTFRAIAYDDDDRSGGAVTYALYADDLDARTSSAHPGRHYVGYAVIPTAGSPPAEGGGATPPGGACVTVDTPILMADGTTKPAGEIVPGDMVMTRHEERLSGIAGGWGAYPVEAVEIVASDDVWIATIGGKVLRATGDHLVFTGLWRRMRDIGSADGSGDVVKMTVTGAHTYVSNDVLSHNIKILEP</sequence>
<dbReference type="PROSITE" id="PS50817">
    <property type="entry name" value="INTEIN_N_TER"/>
    <property type="match status" value="1"/>
</dbReference>
<dbReference type="CDD" id="cd00081">
    <property type="entry name" value="Hint"/>
    <property type="match status" value="1"/>
</dbReference>
<dbReference type="AlphaFoldDB" id="A0A7U4J8L1"/>
<protein>
    <recommendedName>
        <fullName evidence="2">Tip attachment protein J domain-containing protein</fullName>
    </recommendedName>
</protein>
<dbReference type="InterPro" id="IPR006141">
    <property type="entry name" value="Intein_N"/>
</dbReference>